<dbReference type="InterPro" id="IPR050347">
    <property type="entry name" value="Bact_Beta-galactosidase"/>
</dbReference>
<dbReference type="InterPro" id="IPR004199">
    <property type="entry name" value="B-gal_small/dom_5"/>
</dbReference>
<dbReference type="EMBL" id="DPBP01000009">
    <property type="protein sequence ID" value="HCE16608.1"/>
    <property type="molecule type" value="Genomic_DNA"/>
</dbReference>
<protein>
    <recommendedName>
        <fullName evidence="2">beta-galactosidase</fullName>
        <ecNumber evidence="2">3.2.1.23</ecNumber>
    </recommendedName>
</protein>
<name>A0A3D1JFR9_9CHLR</name>
<dbReference type="Gene3D" id="2.60.40.10">
    <property type="entry name" value="Immunoglobulins"/>
    <property type="match status" value="1"/>
</dbReference>
<dbReference type="PANTHER" id="PTHR46323:SF2">
    <property type="entry name" value="BETA-GALACTOSIDASE"/>
    <property type="match status" value="1"/>
</dbReference>
<dbReference type="InterPro" id="IPR013783">
    <property type="entry name" value="Ig-like_fold"/>
</dbReference>
<dbReference type="Pfam" id="PF02929">
    <property type="entry name" value="Bgal_small_N"/>
    <property type="match status" value="2"/>
</dbReference>
<evidence type="ECO:0000256" key="2">
    <source>
        <dbReference type="ARBA" id="ARBA00012756"/>
    </source>
</evidence>
<dbReference type="SMART" id="SM01038">
    <property type="entry name" value="Bgal_small_N"/>
    <property type="match status" value="1"/>
</dbReference>
<dbReference type="PANTHER" id="PTHR46323">
    <property type="entry name" value="BETA-GALACTOSIDASE"/>
    <property type="match status" value="1"/>
</dbReference>
<dbReference type="InterPro" id="IPR032312">
    <property type="entry name" value="LacZ_4"/>
</dbReference>
<dbReference type="Proteomes" id="UP000264141">
    <property type="component" value="Unassembled WGS sequence"/>
</dbReference>
<gene>
    <name evidence="6" type="ORF">DEQ80_01990</name>
</gene>
<dbReference type="InterPro" id="IPR017853">
    <property type="entry name" value="GH"/>
</dbReference>
<dbReference type="SUPFAM" id="SSF74650">
    <property type="entry name" value="Galactose mutarotase-like"/>
    <property type="match status" value="2"/>
</dbReference>
<dbReference type="InterPro" id="IPR036156">
    <property type="entry name" value="Beta-gal/glucu_dom_sf"/>
</dbReference>
<evidence type="ECO:0000256" key="1">
    <source>
        <dbReference type="ARBA" id="ARBA00001412"/>
    </source>
</evidence>
<dbReference type="InterPro" id="IPR014718">
    <property type="entry name" value="GH-type_carb-bd"/>
</dbReference>
<reference evidence="6 7" key="1">
    <citation type="journal article" date="2018" name="Nat. Biotechnol.">
        <title>A standardized bacterial taxonomy based on genome phylogeny substantially revises the tree of life.</title>
        <authorList>
            <person name="Parks D.H."/>
            <person name="Chuvochina M."/>
            <person name="Waite D.W."/>
            <person name="Rinke C."/>
            <person name="Skarshewski A."/>
            <person name="Chaumeil P.A."/>
            <person name="Hugenholtz P."/>
        </authorList>
    </citation>
    <scope>NUCLEOTIDE SEQUENCE [LARGE SCALE GENOMIC DNA]</scope>
    <source>
        <strain evidence="6">UBA8781</strain>
    </source>
</reference>
<accession>A0A3D1JFR9</accession>
<comment type="caution">
    <text evidence="6">The sequence shown here is derived from an EMBL/GenBank/DDBJ whole genome shotgun (WGS) entry which is preliminary data.</text>
</comment>
<organism evidence="6 7">
    <name type="scientific">Anaerolinea thermolimosa</name>
    <dbReference type="NCBI Taxonomy" id="229919"/>
    <lineage>
        <taxon>Bacteria</taxon>
        <taxon>Bacillati</taxon>
        <taxon>Chloroflexota</taxon>
        <taxon>Anaerolineae</taxon>
        <taxon>Anaerolineales</taxon>
        <taxon>Anaerolineaceae</taxon>
        <taxon>Anaerolinea</taxon>
    </lineage>
</organism>
<dbReference type="Pfam" id="PF16353">
    <property type="entry name" value="LacZ_4"/>
    <property type="match status" value="1"/>
</dbReference>
<dbReference type="SUPFAM" id="SSF51445">
    <property type="entry name" value="(Trans)glycosidases"/>
    <property type="match status" value="1"/>
</dbReference>
<dbReference type="SUPFAM" id="SSF49303">
    <property type="entry name" value="beta-Galactosidase/glucuronidase domain"/>
    <property type="match status" value="1"/>
</dbReference>
<evidence type="ECO:0000256" key="3">
    <source>
        <dbReference type="ARBA" id="ARBA00022801"/>
    </source>
</evidence>
<comment type="catalytic activity">
    <reaction evidence="1">
        <text>Hydrolysis of terminal non-reducing beta-D-galactose residues in beta-D-galactosides.</text>
        <dbReference type="EC" id="3.2.1.23"/>
    </reaction>
</comment>
<feature type="domain" description="Beta galactosidase small chain/" evidence="5">
    <location>
        <begin position="184"/>
        <end position="565"/>
    </location>
</feature>
<dbReference type="Pfam" id="PF02836">
    <property type="entry name" value="Glyco_hydro_2_C"/>
    <property type="match status" value="1"/>
</dbReference>
<dbReference type="GO" id="GO:0009341">
    <property type="term" value="C:beta-galactosidase complex"/>
    <property type="evidence" value="ECO:0007669"/>
    <property type="project" value="InterPro"/>
</dbReference>
<sequence length="582" mass="65175">DQGLARKTEDGRTWFAYGGDFGDEPSDYSFCINGLIFPDRQIHPSMWEVKKVYQPVAVTAVDLKAGRVSVRNKHFFTDLSYLQPSWRVRADGKTLGEGLLPRLSTPPGESETMTIPLPEITPEPGTEYWLQISFALAEDQPWAEKGHEVAWEQFQLPITVPAPARLPLDSLPALKIEEALARSVLSGKDFSLVFDKEEGRIVSLKWRGKELLECGPRINFWRAPTENDLNTWGDERAALRWRAVGYDQLAEYVDHVEIKRLSPASAQILVRSQVRVKDGAQLPSMVSADPRLNMLAQGMNQLLDEELLKLLCERMGVAYPDLPGDEKTKKIQNLLGTLAVQGRIAEMLQGVKAVLVETGHPVPPELEQALQAGGFGGETTPVQPAAFGVEITYTVYGSGDVLVHVHVKPEVQGLPFLPRLGLQMRLPEGFEQVTWFGRGPHETYIDRQEGARVDVYTSTVDEQFVPYIVPQENGNKTEVRWVSLNSEDQVGFMAAGKPWINFSALHYSVEDLERCRHPHELTRLPEVVLNLDYGQSGLGSASCGPGRLEKYQLKAEEIEFDVRLRPFDGRRDSPVRLAKQAF</sequence>
<dbReference type="InterPro" id="IPR011013">
    <property type="entry name" value="Gal_mutarotase_sf_dom"/>
</dbReference>
<dbReference type="InterPro" id="IPR006103">
    <property type="entry name" value="Glyco_hydro_2_cat"/>
</dbReference>
<keyword evidence="3" id="KW-0378">Hydrolase</keyword>
<evidence type="ECO:0000313" key="6">
    <source>
        <dbReference type="EMBL" id="HCE16608.1"/>
    </source>
</evidence>
<dbReference type="GO" id="GO:0030246">
    <property type="term" value="F:carbohydrate binding"/>
    <property type="evidence" value="ECO:0007669"/>
    <property type="project" value="InterPro"/>
</dbReference>
<dbReference type="GO" id="GO:0004565">
    <property type="term" value="F:beta-galactosidase activity"/>
    <property type="evidence" value="ECO:0007669"/>
    <property type="project" value="UniProtKB-EC"/>
</dbReference>
<keyword evidence="4" id="KW-0326">Glycosidase</keyword>
<evidence type="ECO:0000313" key="7">
    <source>
        <dbReference type="Proteomes" id="UP000264141"/>
    </source>
</evidence>
<evidence type="ECO:0000259" key="5">
    <source>
        <dbReference type="SMART" id="SM01038"/>
    </source>
</evidence>
<evidence type="ECO:0000256" key="4">
    <source>
        <dbReference type="ARBA" id="ARBA00023295"/>
    </source>
</evidence>
<dbReference type="EC" id="3.2.1.23" evidence="2"/>
<dbReference type="Gene3D" id="2.70.98.10">
    <property type="match status" value="2"/>
</dbReference>
<dbReference type="Gene3D" id="3.20.20.80">
    <property type="entry name" value="Glycosidases"/>
    <property type="match status" value="1"/>
</dbReference>
<feature type="non-terminal residue" evidence="6">
    <location>
        <position position="1"/>
    </location>
</feature>
<proteinExistence type="predicted"/>
<dbReference type="AlphaFoldDB" id="A0A3D1JFR9"/>
<dbReference type="GO" id="GO:0005990">
    <property type="term" value="P:lactose catabolic process"/>
    <property type="evidence" value="ECO:0007669"/>
    <property type="project" value="TreeGrafter"/>
</dbReference>